<dbReference type="Pfam" id="PF00561">
    <property type="entry name" value="Abhydrolase_1"/>
    <property type="match status" value="1"/>
</dbReference>
<evidence type="ECO:0000256" key="1">
    <source>
        <dbReference type="ARBA" id="ARBA00022801"/>
    </source>
</evidence>
<keyword evidence="1 3" id="KW-0378">Hydrolase</keyword>
<gene>
    <name evidence="3" type="ORF">GJU41_17970</name>
</gene>
<dbReference type="PRINTS" id="PR00412">
    <property type="entry name" value="EPOXHYDRLASE"/>
</dbReference>
<dbReference type="Proteomes" id="UP000441585">
    <property type="component" value="Unassembled WGS sequence"/>
</dbReference>
<dbReference type="AlphaFoldDB" id="A0A6I2MJ51"/>
<dbReference type="GO" id="GO:0016787">
    <property type="term" value="F:hydrolase activity"/>
    <property type="evidence" value="ECO:0007669"/>
    <property type="project" value="UniProtKB-KW"/>
</dbReference>
<feature type="domain" description="AB hydrolase-1" evidence="2">
    <location>
        <begin position="25"/>
        <end position="137"/>
    </location>
</feature>
<sequence length="269" mass="30732">MGYYLKADEDVNLFVEDIGPKDGRVIFFIHGWPVNHKMFEYQFNQLPRLGFRCIAMDIRGFGKSDRPWTGYSYDRLAEDVRIVIDSLQLKEITLAGFSMGGAIAIRYMARHAGHQVTKLALFAAAAPSFTKRPDYPYGMSKSEVNKLIDQTYKDRPEMLSGFGQIFFSKYITESFKNWFQDLGLEGSGHGTALTAVSLRDEDLRSDLGKISVPTAIFHGMKDQVCPFIFAKLMHEGIKDSEIIPFKYSGHGLFYDELEKFNRELARFLE</sequence>
<evidence type="ECO:0000259" key="2">
    <source>
        <dbReference type="Pfam" id="PF00561"/>
    </source>
</evidence>
<dbReference type="PANTHER" id="PTHR43798:SF31">
    <property type="entry name" value="AB HYDROLASE SUPERFAMILY PROTEIN YCLE"/>
    <property type="match status" value="1"/>
</dbReference>
<dbReference type="EMBL" id="WKKF01000006">
    <property type="protein sequence ID" value="MRX55853.1"/>
    <property type="molecule type" value="Genomic_DNA"/>
</dbReference>
<protein>
    <submittedName>
        <fullName evidence="3">Alpha/beta fold hydrolase</fullName>
    </submittedName>
</protein>
<dbReference type="InterPro" id="IPR000639">
    <property type="entry name" value="Epox_hydrolase-like"/>
</dbReference>
<keyword evidence="4" id="KW-1185">Reference proteome</keyword>
<comment type="caution">
    <text evidence="3">The sequence shown here is derived from an EMBL/GenBank/DDBJ whole genome shotgun (WGS) entry which is preliminary data.</text>
</comment>
<dbReference type="Gene3D" id="3.40.50.1820">
    <property type="entry name" value="alpha/beta hydrolase"/>
    <property type="match status" value="1"/>
</dbReference>
<dbReference type="InterPro" id="IPR029058">
    <property type="entry name" value="AB_hydrolase_fold"/>
</dbReference>
<dbReference type="GO" id="GO:0016020">
    <property type="term" value="C:membrane"/>
    <property type="evidence" value="ECO:0007669"/>
    <property type="project" value="TreeGrafter"/>
</dbReference>
<proteinExistence type="predicted"/>
<reference evidence="3 4" key="1">
    <citation type="submission" date="2019-11" db="EMBL/GenBank/DDBJ databases">
        <title>Bacillus idriensis genome.</title>
        <authorList>
            <person name="Konopka E.N."/>
            <person name="Newman J.D."/>
        </authorList>
    </citation>
    <scope>NUCLEOTIDE SEQUENCE [LARGE SCALE GENOMIC DNA]</scope>
    <source>
        <strain evidence="3 4">DSM 19097</strain>
    </source>
</reference>
<evidence type="ECO:0000313" key="3">
    <source>
        <dbReference type="EMBL" id="MRX55853.1"/>
    </source>
</evidence>
<name>A0A6I2MJ51_9BACI</name>
<dbReference type="SUPFAM" id="SSF53474">
    <property type="entry name" value="alpha/beta-Hydrolases"/>
    <property type="match status" value="1"/>
</dbReference>
<organism evidence="3 4">
    <name type="scientific">Metabacillus idriensis</name>
    <dbReference type="NCBI Taxonomy" id="324768"/>
    <lineage>
        <taxon>Bacteria</taxon>
        <taxon>Bacillati</taxon>
        <taxon>Bacillota</taxon>
        <taxon>Bacilli</taxon>
        <taxon>Bacillales</taxon>
        <taxon>Bacillaceae</taxon>
        <taxon>Metabacillus</taxon>
    </lineage>
</organism>
<dbReference type="InterPro" id="IPR000073">
    <property type="entry name" value="AB_hydrolase_1"/>
</dbReference>
<dbReference type="InterPro" id="IPR050266">
    <property type="entry name" value="AB_hydrolase_sf"/>
</dbReference>
<evidence type="ECO:0000313" key="4">
    <source>
        <dbReference type="Proteomes" id="UP000441585"/>
    </source>
</evidence>
<accession>A0A6I2MJ51</accession>
<dbReference type="PRINTS" id="PR00111">
    <property type="entry name" value="ABHYDROLASE"/>
</dbReference>
<dbReference type="RefSeq" id="WP_070877773.1">
    <property type="nucleotide sequence ID" value="NZ_CAJFZX010000001.1"/>
</dbReference>
<dbReference type="PANTHER" id="PTHR43798">
    <property type="entry name" value="MONOACYLGLYCEROL LIPASE"/>
    <property type="match status" value="1"/>
</dbReference>